<sequence>MTLLKEMSKWDIEPQPRKKARTSLYHMQCAKLHLSPRRRPGGRYSDAVPAYKVEPYSTNILLITKTSDNQDLYDLDRANLLHSHNPGEASPEIVT</sequence>
<dbReference type="RefSeq" id="XP_038783607.1">
    <property type="nucleotide sequence ID" value="XM_038933642.1"/>
</dbReference>
<protein>
    <submittedName>
        <fullName evidence="1">Uncharacterized protein</fullName>
    </submittedName>
</protein>
<gene>
    <name evidence="1" type="ORF">GT037_008595</name>
</gene>
<reference evidence="1" key="2">
    <citation type="submission" date="2020-08" db="EMBL/GenBank/DDBJ databases">
        <title>Draft Genome Sequence of Cumin Blight Pathogen Alternaria burnsii.</title>
        <authorList>
            <person name="Feng Z."/>
        </authorList>
    </citation>
    <scope>NUCLEOTIDE SEQUENCE</scope>
    <source>
        <strain evidence="1">CBS107.38</strain>
    </source>
</reference>
<accession>A0A8H7B1N9</accession>
<comment type="caution">
    <text evidence="1">The sequence shown here is derived from an EMBL/GenBank/DDBJ whole genome shotgun (WGS) entry which is preliminary data.</text>
</comment>
<keyword evidence="2" id="KW-1185">Reference proteome</keyword>
<evidence type="ECO:0000313" key="2">
    <source>
        <dbReference type="Proteomes" id="UP000596902"/>
    </source>
</evidence>
<reference evidence="1" key="1">
    <citation type="submission" date="2020-01" db="EMBL/GenBank/DDBJ databases">
        <authorList>
            <person name="Feng Z.H.Z."/>
        </authorList>
    </citation>
    <scope>NUCLEOTIDE SEQUENCE</scope>
    <source>
        <strain evidence="1">CBS107.38</strain>
    </source>
</reference>
<dbReference type="AlphaFoldDB" id="A0A8H7B1N9"/>
<proteinExistence type="predicted"/>
<dbReference type="Proteomes" id="UP000596902">
    <property type="component" value="Unassembled WGS sequence"/>
</dbReference>
<evidence type="ECO:0000313" key="1">
    <source>
        <dbReference type="EMBL" id="KAF7673272.1"/>
    </source>
</evidence>
<organism evidence="1 2">
    <name type="scientific">Alternaria burnsii</name>
    <dbReference type="NCBI Taxonomy" id="1187904"/>
    <lineage>
        <taxon>Eukaryota</taxon>
        <taxon>Fungi</taxon>
        <taxon>Dikarya</taxon>
        <taxon>Ascomycota</taxon>
        <taxon>Pezizomycotina</taxon>
        <taxon>Dothideomycetes</taxon>
        <taxon>Pleosporomycetidae</taxon>
        <taxon>Pleosporales</taxon>
        <taxon>Pleosporineae</taxon>
        <taxon>Pleosporaceae</taxon>
        <taxon>Alternaria</taxon>
        <taxon>Alternaria sect. Alternaria</taxon>
    </lineage>
</organism>
<name>A0A8H7B1N9_9PLEO</name>
<dbReference type="GeneID" id="62206820"/>
<dbReference type="EMBL" id="JAAABM010000013">
    <property type="protein sequence ID" value="KAF7673272.1"/>
    <property type="molecule type" value="Genomic_DNA"/>
</dbReference>